<evidence type="ECO:0000313" key="4">
    <source>
        <dbReference type="Proteomes" id="UP000005289"/>
    </source>
</evidence>
<dbReference type="KEGG" id="tti:THITH_08370"/>
<dbReference type="PANTHER" id="PTHR48073:SF2">
    <property type="entry name" value="O-SUCCINYLBENZOATE SYNTHASE"/>
    <property type="match status" value="1"/>
</dbReference>
<organism evidence="3 4">
    <name type="scientific">Thioalkalivibrio paradoxus ARh 1</name>
    <dbReference type="NCBI Taxonomy" id="713585"/>
    <lineage>
        <taxon>Bacteria</taxon>
        <taxon>Pseudomonadati</taxon>
        <taxon>Pseudomonadota</taxon>
        <taxon>Gammaproteobacteria</taxon>
        <taxon>Chromatiales</taxon>
        <taxon>Ectothiorhodospiraceae</taxon>
        <taxon>Thioalkalivibrio</taxon>
    </lineage>
</organism>
<evidence type="ECO:0000313" key="3">
    <source>
        <dbReference type="EMBL" id="AHE98274.1"/>
    </source>
</evidence>
<dbReference type="SFLD" id="SFLDG00180">
    <property type="entry name" value="muconate_cycloisomerase"/>
    <property type="match status" value="1"/>
</dbReference>
<dbReference type="Gene3D" id="3.20.20.120">
    <property type="entry name" value="Enolase-like C-terminal domain"/>
    <property type="match status" value="1"/>
</dbReference>
<name>W0DI28_9GAMM</name>
<sequence>MKLKVGQRDPAEDRQRLRQILDAMPPTARIRLDANRAWSLEQAAAVCAGLDPERIEYVEEPLRPGRSYSGWHERIPIPFAWDETLREQSQPDLDTPGLRAVVLKPMLTGLYRTQALVRQAQVRGIRPVLSGAYESNLSLDLYAQLAALWSLEGPQGLDTLRPFSAVLLQPPRFLHRNRPLPVLSRDQLEHLGRLW</sequence>
<dbReference type="AlphaFoldDB" id="W0DI28"/>
<dbReference type="EMBL" id="CP007029">
    <property type="protein sequence ID" value="AHE98274.1"/>
    <property type="molecule type" value="Genomic_DNA"/>
</dbReference>
<dbReference type="InterPro" id="IPR029065">
    <property type="entry name" value="Enolase_C-like"/>
</dbReference>
<dbReference type="SFLD" id="SFLDF00009">
    <property type="entry name" value="o-succinylbenzoate_synthase"/>
    <property type="match status" value="1"/>
</dbReference>
<dbReference type="GO" id="GO:0046872">
    <property type="term" value="F:metal ion binding"/>
    <property type="evidence" value="ECO:0007669"/>
    <property type="project" value="UniProtKB-KW"/>
</dbReference>
<dbReference type="SUPFAM" id="SSF51604">
    <property type="entry name" value="Enolase C-terminal domain-like"/>
    <property type="match status" value="1"/>
</dbReference>
<reference evidence="3 4" key="1">
    <citation type="submission" date="2013-12" db="EMBL/GenBank/DDBJ databases">
        <authorList>
            <consortium name="DOE Joint Genome Institute"/>
            <person name="Muyzer G."/>
            <person name="Huntemann M."/>
            <person name="Han J."/>
            <person name="Chen A."/>
            <person name="Kyrpides N."/>
            <person name="Mavromatis K."/>
            <person name="Markowitz V."/>
            <person name="Palaniappan K."/>
            <person name="Ivanova N."/>
            <person name="Schaumberg A."/>
            <person name="Pati A."/>
            <person name="Liolios K."/>
            <person name="Nordberg H.P."/>
            <person name="Cantor M.N."/>
            <person name="Hua S.X."/>
            <person name="Woyke T."/>
        </authorList>
    </citation>
    <scope>NUCLEOTIDE SEQUENCE [LARGE SCALE GENOMIC DNA]</scope>
    <source>
        <strain evidence="3 4">ARh 1</strain>
    </source>
</reference>
<evidence type="ECO:0000259" key="2">
    <source>
        <dbReference type="SMART" id="SM00922"/>
    </source>
</evidence>
<dbReference type="HOGENOM" id="CLU_1395764_0_0_6"/>
<dbReference type="SFLD" id="SFLDS00001">
    <property type="entry name" value="Enolase"/>
    <property type="match status" value="1"/>
</dbReference>
<accession>W0DI28</accession>
<dbReference type="Pfam" id="PF13378">
    <property type="entry name" value="MR_MLE_C"/>
    <property type="match status" value="1"/>
</dbReference>
<dbReference type="STRING" id="713585.THITH_08370"/>
<dbReference type="SMART" id="SM00922">
    <property type="entry name" value="MR_MLE"/>
    <property type="match status" value="1"/>
</dbReference>
<dbReference type="GO" id="GO:0009063">
    <property type="term" value="P:amino acid catabolic process"/>
    <property type="evidence" value="ECO:0007669"/>
    <property type="project" value="InterPro"/>
</dbReference>
<evidence type="ECO:0000256" key="1">
    <source>
        <dbReference type="ARBA" id="ARBA00022723"/>
    </source>
</evidence>
<dbReference type="PANTHER" id="PTHR48073">
    <property type="entry name" value="O-SUCCINYLBENZOATE SYNTHASE-RELATED"/>
    <property type="match status" value="1"/>
</dbReference>
<dbReference type="InterPro" id="IPR018110">
    <property type="entry name" value="Mandel_Rmase/mucon_lact_enz_CS"/>
</dbReference>
<dbReference type="PROSITE" id="PS00909">
    <property type="entry name" value="MR_MLE_2"/>
    <property type="match status" value="1"/>
</dbReference>
<protein>
    <submittedName>
        <fullName evidence="3">O-succinylbenzoic acid synthetase</fullName>
    </submittedName>
</protein>
<dbReference type="InterPro" id="IPR013342">
    <property type="entry name" value="Mandelate_racemase_C"/>
</dbReference>
<feature type="domain" description="Mandelate racemase/muconate lactonizing enzyme C-terminal" evidence="2">
    <location>
        <begin position="10"/>
        <end position="78"/>
    </location>
</feature>
<keyword evidence="4" id="KW-1185">Reference proteome</keyword>
<keyword evidence="1" id="KW-0479">Metal-binding</keyword>
<gene>
    <name evidence="3" type="ORF">THITH_08370</name>
</gene>
<proteinExistence type="predicted"/>
<dbReference type="Proteomes" id="UP000005289">
    <property type="component" value="Chromosome"/>
</dbReference>
<dbReference type="InterPro" id="IPR036849">
    <property type="entry name" value="Enolase-like_C_sf"/>
</dbReference>